<proteinExistence type="predicted"/>
<dbReference type="Pfam" id="PF19603">
    <property type="entry name" value="DUF6108"/>
    <property type="match status" value="1"/>
</dbReference>
<dbReference type="EMBL" id="JAMXLY010000002">
    <property type="protein sequence ID" value="MCO6024467.1"/>
    <property type="molecule type" value="Genomic_DNA"/>
</dbReference>
<keyword evidence="2" id="KW-1185">Reference proteome</keyword>
<protein>
    <submittedName>
        <fullName evidence="1">DUF6108 family protein</fullName>
    </submittedName>
</protein>
<accession>A0ABT1BVL8</accession>
<organism evidence="1 2">
    <name type="scientific">Segatella cerevisiae</name>
    <dbReference type="NCBI Taxonomy" id="2053716"/>
    <lineage>
        <taxon>Bacteria</taxon>
        <taxon>Pseudomonadati</taxon>
        <taxon>Bacteroidota</taxon>
        <taxon>Bacteroidia</taxon>
        <taxon>Bacteroidales</taxon>
        <taxon>Prevotellaceae</taxon>
        <taxon>Segatella</taxon>
    </lineage>
</organism>
<comment type="caution">
    <text evidence="1">The sequence shown here is derived from an EMBL/GenBank/DDBJ whole genome shotgun (WGS) entry which is preliminary data.</text>
</comment>
<gene>
    <name evidence="1" type="ORF">NG821_01175</name>
</gene>
<evidence type="ECO:0000313" key="1">
    <source>
        <dbReference type="EMBL" id="MCO6024467.1"/>
    </source>
</evidence>
<dbReference type="InterPro" id="IPR046090">
    <property type="entry name" value="DUF6108"/>
</dbReference>
<sequence>MDRRIILFLMFLFSVMGMQAQKGLAINPVFKGTVIPASRMVETSVRGRSLSQYHLTYYHSLRFVASKKELLTVKSLFDQDRKQAIETYRVEKGSHAGKLIISVPPQGRTHRFICLSFQNANVTLVYMEGPVGSLRELRKLLEN</sequence>
<name>A0ABT1BVL8_9BACT</name>
<dbReference type="RefSeq" id="WP_252759830.1">
    <property type="nucleotide sequence ID" value="NZ_JAMXLY010000002.1"/>
</dbReference>
<evidence type="ECO:0000313" key="2">
    <source>
        <dbReference type="Proteomes" id="UP001204015"/>
    </source>
</evidence>
<dbReference type="Proteomes" id="UP001204015">
    <property type="component" value="Unassembled WGS sequence"/>
</dbReference>
<reference evidence="1 2" key="1">
    <citation type="submission" date="2022-06" db="EMBL/GenBank/DDBJ databases">
        <title>A taxonomic note on the genus Prevotella: Description of four novel genera and emended description of the genera Hallella and Xylanibacter.</title>
        <authorList>
            <person name="Hitch T.C.A."/>
        </authorList>
    </citation>
    <scope>NUCLEOTIDE SEQUENCE [LARGE SCALE GENOMIC DNA]</scope>
    <source>
        <strain evidence="1 2">DSM 100619</strain>
    </source>
</reference>